<dbReference type="Proteomes" id="UP001595821">
    <property type="component" value="Unassembled WGS sequence"/>
</dbReference>
<accession>A0ABD5NY46</accession>
<proteinExistence type="predicted"/>
<sequence>MDVHCEGCAGCCIDWRPLLAAEGREAIDHERRGPRDPLDETHNLVPLARDEVRAFLETGLADALTPRLWNAADDEDGLEIDGRRVATIAGRPAFFVGLRKPPKPVAPFDRETESWLPTCVFLDPTTLQCRIHDDDRYPAECADYPAHNLALEQETECERVEDAFGGDRLRDADPRETDGLLLGRQAIGSKVFTHPRPADLEGVVDRIARGASTATDRAEFVAVAAASSPGTLAISDDHYERAKERALAADSWAREAICEWERRRDDGESPDSDLATRIEDDRGAPTTPGWDAVTDRSSR</sequence>
<gene>
    <name evidence="2" type="ORF">ACFOZ7_08005</name>
</gene>
<evidence type="ECO:0000313" key="2">
    <source>
        <dbReference type="EMBL" id="MFC4246941.1"/>
    </source>
</evidence>
<dbReference type="Pfam" id="PF24375">
    <property type="entry name" value="DUF7531"/>
    <property type="match status" value="1"/>
</dbReference>
<evidence type="ECO:0000313" key="3">
    <source>
        <dbReference type="Proteomes" id="UP001595821"/>
    </source>
</evidence>
<comment type="caution">
    <text evidence="2">The sequence shown here is derived from an EMBL/GenBank/DDBJ whole genome shotgun (WGS) entry which is preliminary data.</text>
</comment>
<reference evidence="2 3" key="1">
    <citation type="journal article" date="2014" name="Int. J. Syst. Evol. Microbiol.">
        <title>Complete genome sequence of Corynebacterium casei LMG S-19264T (=DSM 44701T), isolated from a smear-ripened cheese.</title>
        <authorList>
            <consortium name="US DOE Joint Genome Institute (JGI-PGF)"/>
            <person name="Walter F."/>
            <person name="Albersmeier A."/>
            <person name="Kalinowski J."/>
            <person name="Ruckert C."/>
        </authorList>
    </citation>
    <scope>NUCLEOTIDE SEQUENCE [LARGE SCALE GENOMIC DNA]</scope>
    <source>
        <strain evidence="2 3">IBRC-M 10912</strain>
    </source>
</reference>
<organism evidence="2 3">
    <name type="scientific">Natribaculum luteum</name>
    <dbReference type="NCBI Taxonomy" id="1586232"/>
    <lineage>
        <taxon>Archaea</taxon>
        <taxon>Methanobacteriati</taxon>
        <taxon>Methanobacteriota</taxon>
        <taxon>Stenosarchaea group</taxon>
        <taxon>Halobacteria</taxon>
        <taxon>Halobacteriales</taxon>
        <taxon>Natrialbaceae</taxon>
        <taxon>Natribaculum</taxon>
    </lineage>
</organism>
<feature type="region of interest" description="Disordered" evidence="1">
    <location>
        <begin position="260"/>
        <end position="299"/>
    </location>
</feature>
<dbReference type="RefSeq" id="WP_246974870.1">
    <property type="nucleotide sequence ID" value="NZ_CP095397.1"/>
</dbReference>
<feature type="compositionally biased region" description="Basic and acidic residues" evidence="1">
    <location>
        <begin position="274"/>
        <end position="283"/>
    </location>
</feature>
<dbReference type="AlphaFoldDB" id="A0ABD5NY46"/>
<dbReference type="InterPro" id="IPR055953">
    <property type="entry name" value="DUF7531"/>
</dbReference>
<name>A0ABD5NY46_9EURY</name>
<dbReference type="EMBL" id="JBHSDJ010000023">
    <property type="protein sequence ID" value="MFC4246941.1"/>
    <property type="molecule type" value="Genomic_DNA"/>
</dbReference>
<protein>
    <submittedName>
        <fullName evidence="2">YkgJ family cysteine cluster protein</fullName>
    </submittedName>
</protein>
<evidence type="ECO:0000256" key="1">
    <source>
        <dbReference type="SAM" id="MobiDB-lite"/>
    </source>
</evidence>
<dbReference type="GeneID" id="71853524"/>